<dbReference type="EMBL" id="JACAZH010000005">
    <property type="protein sequence ID" value="KAF7367404.1"/>
    <property type="molecule type" value="Genomic_DNA"/>
</dbReference>
<dbReference type="AlphaFoldDB" id="A0A8H7D9M9"/>
<sequence length="1243" mass="129713">MSDFFSAVGDANAASNLPDNTKLFADAIAARFNAQSDESVLTARLLPPVLPLPVPREPEFDGQYTAVPPSALGPWLDDPKTLVVDIRPHAAYSSARIGRAVSLSVPSTLLKRPAFSLQRLSAMLPSASARARFSAWRTAPRILVYDADSAALSETSNIQGLLRKFRADSPSVALAWVHGGFQAVWQARRDLVDVVPPTPETETEDDPDDSATIPAAGSPGAARATPVLRAHHLPRAAFALASTTQAPRRPGPPLLNPAQYPNANFNMVSARDTAVANHGGKDSSAAAFNPFYDAVRQNTELAHGITEKIPLRLPRRVRRRLAELPFAWLRNIARRAAPVTPPEATEAKPSMSSSMGMSGTGAGANANAAAFATFRGPPDSSEDESSDSGPSVTSWRGSSPFPSSSSYPHASSSTSLLPSSSSAQHLSPRDAYNPHQSDIDEGTEALAMQFYRIELAEQRRMMGVMEHHSRESAVVATGGTGGVAAGVVPRTPLSGPVHAAQGQGQPGGSTPKTSSQTIPKSPTKSPKKTKSKGSSKEGGDAHGHEHGHGHGHGHGGFPFSITAGVEKGSKNRYRNIWPFEHARVRLHRLQDAPAPSQSARSATAPGPSSLPHGAGHGAQSSLTAESHKDRAQTYPGGEGARAGGIEAPPPSRTDSNLSIKTLTAAMDADADDSAIEADVELETGTEDEGVADVTEQEDEKSETSEEYDNYINASHVQPLGTKRRYIATQGPLEATFGDFWTLVWQQNVHVVVMLTREVEGAQIKCGTYWRPGTYGPLRVELLGCAAEGCTGVCALCSAEAGAEPGGGGFFSAAMGMQMQHTPKSPAGSPLGLTGRPHQQPTTPQPPQPPGQLIKRTLRLTHAAYPEAGPRRIVQLHYLGWPDMNVPEDASGVLGLVKGKSGSGGDEMEVEKEEEDVDSSDGESGGDDSDSEVDGATGVLRRALRAGNADAPVLLHCSAGVGRTGGFIAVDAVLDAVRQEAREMYAAGSSGVSPIAFGGEGSGSAIGAGGGSGGGSVARSGSEGISNLSAGMRASEISGGGEEDRMEIDVEVEDVDADMHTPMQVDSAEAEMRLGETTRRWAQRVADTELLSAFAPGSLPQTAFPSSSETGLGPASVPVSSTLGAPFQFQSAATHRTAFSLNLPAARRHTPHDSLPTTPATATSLHSQSPEAKSASLPLKMPAAGHGSGGALPLAVRRGYADRSRTVSEPSAAVPPAPASKASRAVAPPAQVLQQLAVPRKNSF</sequence>
<dbReference type="PANTHER" id="PTHR19134">
    <property type="entry name" value="RECEPTOR-TYPE TYROSINE-PROTEIN PHOSPHATASE"/>
    <property type="match status" value="1"/>
</dbReference>
<dbReference type="GO" id="GO:0004725">
    <property type="term" value="F:protein tyrosine phosphatase activity"/>
    <property type="evidence" value="ECO:0007669"/>
    <property type="project" value="UniProtKB-EC"/>
</dbReference>
<dbReference type="PROSITE" id="PS50055">
    <property type="entry name" value="TYR_PHOSPHATASE_PTP"/>
    <property type="match status" value="1"/>
</dbReference>
<evidence type="ECO:0000313" key="8">
    <source>
        <dbReference type="Proteomes" id="UP000623467"/>
    </source>
</evidence>
<dbReference type="InterPro" id="IPR001763">
    <property type="entry name" value="Rhodanese-like_dom"/>
</dbReference>
<dbReference type="InterPro" id="IPR036873">
    <property type="entry name" value="Rhodanese-like_dom_sf"/>
</dbReference>
<comment type="similarity">
    <text evidence="1">Belongs to the protein-tyrosine phosphatase family. Non-receptor class subfamily.</text>
</comment>
<dbReference type="EC" id="3.1.3.48" evidence="2"/>
<evidence type="ECO:0000256" key="3">
    <source>
        <dbReference type="SAM" id="MobiDB-lite"/>
    </source>
</evidence>
<dbReference type="Proteomes" id="UP000623467">
    <property type="component" value="Unassembled WGS sequence"/>
</dbReference>
<dbReference type="PROSITE" id="PS50056">
    <property type="entry name" value="TYR_PHOSPHATASE_2"/>
    <property type="match status" value="1"/>
</dbReference>
<dbReference type="Gene3D" id="3.40.250.10">
    <property type="entry name" value="Rhodanese-like domain"/>
    <property type="match status" value="1"/>
</dbReference>
<dbReference type="InterPro" id="IPR003595">
    <property type="entry name" value="Tyr_Pase_cat"/>
</dbReference>
<dbReference type="PROSITE" id="PS50206">
    <property type="entry name" value="RHODANESE_3"/>
    <property type="match status" value="1"/>
</dbReference>
<keyword evidence="8" id="KW-1185">Reference proteome</keyword>
<feature type="compositionally biased region" description="Basic and acidic residues" evidence="3">
    <location>
        <begin position="534"/>
        <end position="548"/>
    </location>
</feature>
<dbReference type="SUPFAM" id="SSF52799">
    <property type="entry name" value="(Phosphotyrosine protein) phosphatases II"/>
    <property type="match status" value="1"/>
</dbReference>
<dbReference type="SUPFAM" id="SSF52821">
    <property type="entry name" value="Rhodanese/Cell cycle control phosphatase"/>
    <property type="match status" value="1"/>
</dbReference>
<accession>A0A8H7D9M9</accession>
<feature type="region of interest" description="Disordered" evidence="3">
    <location>
        <begin position="485"/>
        <end position="563"/>
    </location>
</feature>
<feature type="domain" description="Tyrosine specific protein phosphatases" evidence="5">
    <location>
        <begin position="933"/>
        <end position="972"/>
    </location>
</feature>
<reference evidence="7" key="1">
    <citation type="submission" date="2020-05" db="EMBL/GenBank/DDBJ databases">
        <title>Mycena genomes resolve the evolution of fungal bioluminescence.</title>
        <authorList>
            <person name="Tsai I.J."/>
        </authorList>
    </citation>
    <scope>NUCLEOTIDE SEQUENCE</scope>
    <source>
        <strain evidence="7">160909Yilan</strain>
    </source>
</reference>
<dbReference type="OrthoDB" id="6058203at2759"/>
<name>A0A8H7D9M9_9AGAR</name>
<feature type="domain" description="Rhodanese" evidence="6">
    <location>
        <begin position="77"/>
        <end position="193"/>
    </location>
</feature>
<feature type="region of interest" description="Disordered" evidence="3">
    <location>
        <begin position="338"/>
        <end position="437"/>
    </location>
</feature>
<evidence type="ECO:0000259" key="5">
    <source>
        <dbReference type="PROSITE" id="PS50056"/>
    </source>
</evidence>
<evidence type="ECO:0000259" key="6">
    <source>
        <dbReference type="PROSITE" id="PS50206"/>
    </source>
</evidence>
<feature type="compositionally biased region" description="Low complexity" evidence="3">
    <location>
        <begin position="350"/>
        <end position="379"/>
    </location>
</feature>
<evidence type="ECO:0000256" key="1">
    <source>
        <dbReference type="ARBA" id="ARBA00009649"/>
    </source>
</evidence>
<feature type="compositionally biased region" description="Low complexity" evidence="3">
    <location>
        <begin position="387"/>
        <end position="426"/>
    </location>
</feature>
<feature type="region of interest" description="Disordered" evidence="3">
    <location>
        <begin position="591"/>
        <end position="656"/>
    </location>
</feature>
<feature type="domain" description="Tyrosine-protein phosphatase" evidence="4">
    <location>
        <begin position="570"/>
        <end position="979"/>
    </location>
</feature>
<dbReference type="InterPro" id="IPR050348">
    <property type="entry name" value="Protein-Tyr_Phosphatase"/>
</dbReference>
<gene>
    <name evidence="7" type="ORF">MSAN_00803000</name>
</gene>
<dbReference type="PANTHER" id="PTHR19134:SF561">
    <property type="entry name" value="PROTEIN TYROSINE PHOSPHATASE 36E, ISOFORM A"/>
    <property type="match status" value="1"/>
</dbReference>
<feature type="region of interest" description="Disordered" evidence="3">
    <location>
        <begin position="196"/>
        <end position="223"/>
    </location>
</feature>
<dbReference type="InterPro" id="IPR000242">
    <property type="entry name" value="PTP_cat"/>
</dbReference>
<proteinExistence type="inferred from homology"/>
<feature type="compositionally biased region" description="Acidic residues" evidence="3">
    <location>
        <begin position="905"/>
        <end position="932"/>
    </location>
</feature>
<evidence type="ECO:0000256" key="2">
    <source>
        <dbReference type="ARBA" id="ARBA00013064"/>
    </source>
</evidence>
<feature type="region of interest" description="Disordered" evidence="3">
    <location>
        <begin position="1146"/>
        <end position="1226"/>
    </location>
</feature>
<feature type="compositionally biased region" description="Polar residues" evidence="3">
    <location>
        <begin position="1154"/>
        <end position="1170"/>
    </location>
</feature>
<organism evidence="7 8">
    <name type="scientific">Mycena sanguinolenta</name>
    <dbReference type="NCBI Taxonomy" id="230812"/>
    <lineage>
        <taxon>Eukaryota</taxon>
        <taxon>Fungi</taxon>
        <taxon>Dikarya</taxon>
        <taxon>Basidiomycota</taxon>
        <taxon>Agaricomycotina</taxon>
        <taxon>Agaricomycetes</taxon>
        <taxon>Agaricomycetidae</taxon>
        <taxon>Agaricales</taxon>
        <taxon>Marasmiineae</taxon>
        <taxon>Mycenaceae</taxon>
        <taxon>Mycena</taxon>
    </lineage>
</organism>
<feature type="region of interest" description="Disordered" evidence="3">
    <location>
        <begin position="682"/>
        <end position="706"/>
    </location>
</feature>
<evidence type="ECO:0000313" key="7">
    <source>
        <dbReference type="EMBL" id="KAF7367404.1"/>
    </source>
</evidence>
<dbReference type="PROSITE" id="PS00383">
    <property type="entry name" value="TYR_PHOSPHATASE_1"/>
    <property type="match status" value="1"/>
</dbReference>
<dbReference type="SMART" id="SM00404">
    <property type="entry name" value="PTPc_motif"/>
    <property type="match status" value="1"/>
</dbReference>
<dbReference type="PRINTS" id="PR00700">
    <property type="entry name" value="PRTYPHPHTASE"/>
</dbReference>
<protein>
    <recommendedName>
        <fullName evidence="2">protein-tyrosine-phosphatase</fullName>
        <ecNumber evidence="2">3.1.3.48</ecNumber>
    </recommendedName>
</protein>
<feature type="region of interest" description="Disordered" evidence="3">
    <location>
        <begin position="819"/>
        <end position="852"/>
    </location>
</feature>
<dbReference type="InterPro" id="IPR016130">
    <property type="entry name" value="Tyr_Pase_AS"/>
</dbReference>
<dbReference type="InterPro" id="IPR029021">
    <property type="entry name" value="Prot-tyrosine_phosphatase-like"/>
</dbReference>
<dbReference type="InterPro" id="IPR000387">
    <property type="entry name" value="Tyr_Pase_dom"/>
</dbReference>
<comment type="caution">
    <text evidence="7">The sequence shown here is derived from an EMBL/GenBank/DDBJ whole genome shotgun (WGS) entry which is preliminary data.</text>
</comment>
<dbReference type="Gene3D" id="3.90.190.10">
    <property type="entry name" value="Protein tyrosine phosphatase superfamily"/>
    <property type="match status" value="1"/>
</dbReference>
<dbReference type="Pfam" id="PF00102">
    <property type="entry name" value="Y_phosphatase"/>
    <property type="match status" value="2"/>
</dbReference>
<feature type="compositionally biased region" description="Low complexity" evidence="3">
    <location>
        <begin position="509"/>
        <end position="524"/>
    </location>
</feature>
<evidence type="ECO:0000259" key="4">
    <source>
        <dbReference type="PROSITE" id="PS50055"/>
    </source>
</evidence>
<dbReference type="SMART" id="SM00194">
    <property type="entry name" value="PTPc"/>
    <property type="match status" value="1"/>
</dbReference>
<feature type="region of interest" description="Disordered" evidence="3">
    <location>
        <begin position="895"/>
        <end position="933"/>
    </location>
</feature>